<gene>
    <name evidence="1" type="ORF">H8698_02030</name>
</gene>
<keyword evidence="2" id="KW-1185">Reference proteome</keyword>
<protein>
    <submittedName>
        <fullName evidence="1">Uncharacterized protein</fullName>
    </submittedName>
</protein>
<comment type="caution">
    <text evidence="1">The sequence shown here is derived from an EMBL/GenBank/DDBJ whole genome shotgun (WGS) entry which is preliminary data.</text>
</comment>
<organism evidence="1 2">
    <name type="scientific">Congzhengia minquanensis</name>
    <dbReference type="NCBI Taxonomy" id="2763657"/>
    <lineage>
        <taxon>Bacteria</taxon>
        <taxon>Bacillati</taxon>
        <taxon>Bacillota</taxon>
        <taxon>Clostridia</taxon>
        <taxon>Eubacteriales</taxon>
        <taxon>Oscillospiraceae</taxon>
        <taxon>Congzhengia</taxon>
    </lineage>
</organism>
<dbReference type="AlphaFoldDB" id="A0A926DIZ7"/>
<evidence type="ECO:0000313" key="2">
    <source>
        <dbReference type="Proteomes" id="UP000611762"/>
    </source>
</evidence>
<dbReference type="Proteomes" id="UP000611762">
    <property type="component" value="Unassembled WGS sequence"/>
</dbReference>
<sequence length="71" mass="8371">MNLCVSGENEFDIYYVLKILTGCEEKYFFSPRLFVHDIGLAKKFNTLRSVRRSVKLCGIDQYQVEKFKRAN</sequence>
<dbReference type="RefSeq" id="WP_249310961.1">
    <property type="nucleotide sequence ID" value="NZ_JACRSU010000001.1"/>
</dbReference>
<accession>A0A926DIZ7</accession>
<proteinExistence type="predicted"/>
<evidence type="ECO:0000313" key="1">
    <source>
        <dbReference type="EMBL" id="MBC8539753.1"/>
    </source>
</evidence>
<dbReference type="EMBL" id="JACRSU010000001">
    <property type="protein sequence ID" value="MBC8539753.1"/>
    <property type="molecule type" value="Genomic_DNA"/>
</dbReference>
<name>A0A926DIZ7_9FIRM</name>
<reference evidence="1" key="1">
    <citation type="submission" date="2020-08" db="EMBL/GenBank/DDBJ databases">
        <title>Genome public.</title>
        <authorList>
            <person name="Liu C."/>
            <person name="Sun Q."/>
        </authorList>
    </citation>
    <scope>NUCLEOTIDE SEQUENCE</scope>
    <source>
        <strain evidence="1">H8</strain>
    </source>
</reference>